<evidence type="ECO:0000256" key="3">
    <source>
        <dbReference type="ARBA" id="ARBA00023274"/>
    </source>
</evidence>
<comment type="caution">
    <text evidence="4">The sequence shown here is derived from an EMBL/GenBank/DDBJ whole genome shotgun (WGS) entry which is preliminary data.</text>
</comment>
<dbReference type="SUPFAM" id="SSF57829">
    <property type="entry name" value="Zn-binding ribosomal proteins"/>
    <property type="match status" value="1"/>
</dbReference>
<keyword evidence="3" id="KW-0687">Ribonucleoprotein</keyword>
<dbReference type="Pfam" id="PF01783">
    <property type="entry name" value="Ribosomal_L32p"/>
    <property type="match status" value="1"/>
</dbReference>
<organism evidence="4 5">
    <name type="scientific">Chlamydomonas incerta</name>
    <dbReference type="NCBI Taxonomy" id="51695"/>
    <lineage>
        <taxon>Eukaryota</taxon>
        <taxon>Viridiplantae</taxon>
        <taxon>Chlorophyta</taxon>
        <taxon>core chlorophytes</taxon>
        <taxon>Chlorophyceae</taxon>
        <taxon>CS clade</taxon>
        <taxon>Chlamydomonadales</taxon>
        <taxon>Chlamydomonadaceae</taxon>
        <taxon>Chlamydomonas</taxon>
    </lineage>
</organism>
<evidence type="ECO:0000256" key="2">
    <source>
        <dbReference type="ARBA" id="ARBA00022980"/>
    </source>
</evidence>
<dbReference type="InterPro" id="IPR002677">
    <property type="entry name" value="Ribosomal_bL32"/>
</dbReference>
<sequence length="162" mass="17125">MRSVLAASGARLASLVAGSSLMPASVTCASRITCTAYSTLDSTSHPSTSDAVAPHLPAEEVDTFVPFGPQSPSPFGQGDSLLPQLCATPKKKLSLHRRGNRRVWYWLKRRTEYAKCSFCGAMAGRNHMFSGAAGNSACTGQCVEQAPSPPASSYPAEYKPPC</sequence>
<evidence type="ECO:0000313" key="4">
    <source>
        <dbReference type="EMBL" id="KAG2430457.1"/>
    </source>
</evidence>
<proteinExistence type="inferred from homology"/>
<accession>A0A835SS87</accession>
<keyword evidence="5" id="KW-1185">Reference proteome</keyword>
<comment type="similarity">
    <text evidence="1">Belongs to the bacterial ribosomal protein bL32 family.</text>
</comment>
<dbReference type="Proteomes" id="UP000650467">
    <property type="component" value="Unassembled WGS sequence"/>
</dbReference>
<dbReference type="GO" id="GO:0015934">
    <property type="term" value="C:large ribosomal subunit"/>
    <property type="evidence" value="ECO:0007669"/>
    <property type="project" value="InterPro"/>
</dbReference>
<dbReference type="EMBL" id="JAEHOC010000027">
    <property type="protein sequence ID" value="KAG2430457.1"/>
    <property type="molecule type" value="Genomic_DNA"/>
</dbReference>
<keyword evidence="2" id="KW-0689">Ribosomal protein</keyword>
<gene>
    <name evidence="4" type="ORF">HXX76_009980</name>
</gene>
<reference evidence="4" key="1">
    <citation type="journal article" date="2020" name="bioRxiv">
        <title>Comparative genomics of Chlamydomonas.</title>
        <authorList>
            <person name="Craig R.J."/>
            <person name="Hasan A.R."/>
            <person name="Ness R.W."/>
            <person name="Keightley P.D."/>
        </authorList>
    </citation>
    <scope>NUCLEOTIDE SEQUENCE</scope>
    <source>
        <strain evidence="4">SAG 7.73</strain>
    </source>
</reference>
<protein>
    <submittedName>
        <fullName evidence="4">Uncharacterized protein</fullName>
    </submittedName>
</protein>
<dbReference type="OrthoDB" id="532193at2759"/>
<evidence type="ECO:0000256" key="1">
    <source>
        <dbReference type="ARBA" id="ARBA00008560"/>
    </source>
</evidence>
<dbReference type="AlphaFoldDB" id="A0A835SS87"/>
<evidence type="ECO:0000313" key="5">
    <source>
        <dbReference type="Proteomes" id="UP000650467"/>
    </source>
</evidence>
<dbReference type="InterPro" id="IPR011332">
    <property type="entry name" value="Ribosomal_zn-bd"/>
</dbReference>
<name>A0A835SS87_CHLIN</name>
<dbReference type="GO" id="GO:0006412">
    <property type="term" value="P:translation"/>
    <property type="evidence" value="ECO:0007669"/>
    <property type="project" value="InterPro"/>
</dbReference>
<dbReference type="GO" id="GO:0003735">
    <property type="term" value="F:structural constituent of ribosome"/>
    <property type="evidence" value="ECO:0007669"/>
    <property type="project" value="InterPro"/>
</dbReference>